<dbReference type="InterPro" id="IPR011009">
    <property type="entry name" value="Kinase-like_dom_sf"/>
</dbReference>
<dbReference type="AlphaFoldDB" id="A0A0G2GXY4"/>
<comment type="caution">
    <text evidence="4">The sequence shown here is derived from an EMBL/GenBank/DDBJ whole genome shotgun (WGS) entry which is preliminary data.</text>
</comment>
<dbReference type="InterPro" id="IPR004045">
    <property type="entry name" value="Glutathione_S-Trfase_N"/>
</dbReference>
<dbReference type="SUPFAM" id="SSF56112">
    <property type="entry name" value="Protein kinase-like (PK-like)"/>
    <property type="match status" value="1"/>
</dbReference>
<dbReference type="Gene3D" id="3.90.1200.10">
    <property type="match status" value="1"/>
</dbReference>
<name>A0A0G2GXY4_9PEZI</name>
<dbReference type="InterPro" id="IPR036249">
    <property type="entry name" value="Thioredoxin-like_sf"/>
</dbReference>
<dbReference type="SUPFAM" id="SSF52833">
    <property type="entry name" value="Thioredoxin-like"/>
    <property type="match status" value="1"/>
</dbReference>
<evidence type="ECO:0000313" key="4">
    <source>
        <dbReference type="EMBL" id="KKY28033.1"/>
    </source>
</evidence>
<evidence type="ECO:0000256" key="2">
    <source>
        <dbReference type="ARBA" id="ARBA00048655"/>
    </source>
</evidence>
<dbReference type="PANTHER" id="PTHR12149">
    <property type="entry name" value="FRUCTOSAMINE 3 KINASE-RELATED PROTEIN"/>
    <property type="match status" value="1"/>
</dbReference>
<feature type="domain" description="GST N-terminal" evidence="3">
    <location>
        <begin position="25"/>
        <end position="101"/>
    </location>
</feature>
<accession>A0A0G2GXY4</accession>
<dbReference type="InterPro" id="IPR016477">
    <property type="entry name" value="Fructo-/Ketosamine-3-kinase"/>
</dbReference>
<evidence type="ECO:0000259" key="3">
    <source>
        <dbReference type="Pfam" id="PF13409"/>
    </source>
</evidence>
<keyword evidence="4" id="KW-0808">Transferase</keyword>
<reference evidence="4 5" key="1">
    <citation type="submission" date="2015-03" db="EMBL/GenBank/DDBJ databases">
        <authorList>
            <person name="Morales-Cruz A."/>
            <person name="Amrine K.C."/>
            <person name="Cantu D."/>
        </authorList>
    </citation>
    <scope>NUCLEOTIDE SEQUENCE [LARGE SCALE GENOMIC DNA]</scope>
    <source>
        <strain evidence="4">DS831</strain>
    </source>
</reference>
<protein>
    <recommendedName>
        <fullName evidence="1">protein-ribulosamine 3-kinase</fullName>
        <ecNumber evidence="1">2.7.1.172</ecNumber>
    </recommendedName>
</protein>
<gene>
    <name evidence="4" type="ORF">UCDDS831_g00556</name>
</gene>
<comment type="catalytic activity">
    <reaction evidence="2">
        <text>N(6)-D-ribulosyl-L-lysyl-[protein] + ATP = N(6)-(3-O-phospho-D-ribulosyl)-L-lysyl-[protein] + ADP + H(+)</text>
        <dbReference type="Rhea" id="RHEA:48432"/>
        <dbReference type="Rhea" id="RHEA-COMP:12103"/>
        <dbReference type="Rhea" id="RHEA-COMP:12104"/>
        <dbReference type="ChEBI" id="CHEBI:15378"/>
        <dbReference type="ChEBI" id="CHEBI:30616"/>
        <dbReference type="ChEBI" id="CHEBI:90418"/>
        <dbReference type="ChEBI" id="CHEBI:90420"/>
        <dbReference type="ChEBI" id="CHEBI:456216"/>
        <dbReference type="EC" id="2.7.1.172"/>
    </reaction>
    <physiologicalReaction direction="left-to-right" evidence="2">
        <dbReference type="Rhea" id="RHEA:48433"/>
    </physiologicalReaction>
</comment>
<dbReference type="Pfam" id="PF13409">
    <property type="entry name" value="GST_N_2"/>
    <property type="match status" value="1"/>
</dbReference>
<dbReference type="EC" id="2.7.1.172" evidence="1"/>
<proteinExistence type="predicted"/>
<dbReference type="Proteomes" id="UP000034182">
    <property type="component" value="Unassembled WGS sequence"/>
</dbReference>
<evidence type="ECO:0000256" key="1">
    <source>
        <dbReference type="ARBA" id="ARBA00011961"/>
    </source>
</evidence>
<reference evidence="4 5" key="2">
    <citation type="submission" date="2015-05" db="EMBL/GenBank/DDBJ databases">
        <title>Distinctive expansion of gene families associated with plant cell wall degradation and secondary metabolism in the genomes of grapevine trunk pathogens.</title>
        <authorList>
            <person name="Lawrence D.P."/>
            <person name="Travadon R."/>
            <person name="Rolshausen P.E."/>
            <person name="Baumgartner K."/>
        </authorList>
    </citation>
    <scope>NUCLEOTIDE SEQUENCE [LARGE SCALE GENOMIC DNA]</scope>
    <source>
        <strain evidence="4">DS831</strain>
    </source>
</reference>
<dbReference type="Pfam" id="PF03881">
    <property type="entry name" value="Fructosamin_kin"/>
    <property type="match status" value="1"/>
</dbReference>
<evidence type="ECO:0000313" key="5">
    <source>
        <dbReference type="Proteomes" id="UP000034182"/>
    </source>
</evidence>
<organism evidence="4 5">
    <name type="scientific">Diplodia seriata</name>
    <dbReference type="NCBI Taxonomy" id="420778"/>
    <lineage>
        <taxon>Eukaryota</taxon>
        <taxon>Fungi</taxon>
        <taxon>Dikarya</taxon>
        <taxon>Ascomycota</taxon>
        <taxon>Pezizomycotina</taxon>
        <taxon>Dothideomycetes</taxon>
        <taxon>Dothideomycetes incertae sedis</taxon>
        <taxon>Botryosphaeriales</taxon>
        <taxon>Botryosphaeriaceae</taxon>
        <taxon>Diplodia</taxon>
    </lineage>
</organism>
<dbReference type="GO" id="GO:0102193">
    <property type="term" value="F:protein-ribulosamine 3-kinase activity"/>
    <property type="evidence" value="ECO:0007669"/>
    <property type="project" value="UniProtKB-EC"/>
</dbReference>
<sequence length="400" mass="44009">MATASKPIIFYDIAHRPPVEETCCSPNPSKTRLALNFKRVPHKTTWVPMPAIASVRQQLGVPPCRQFADGSDFHTLPVVVDPSTTPPTLLGDSFDIAAHLQQTYPDAGDGNLFPCLPQPDALSFPLAPGSTAAMLVPLTPVRESAYPAYARFNVDVDSAFTAHVQLCVQGIPFDPATKEASRGDLLHSIISLPGGTIERYFLKCASEDAGRALIEGEFNAMSAIYEAAPDFVPKPHSWGEFRSKEPRTYFFLSQFIDMFSNWVPEPNQLCKKLARLHRDSVSPTGMFGFHVKTCQGRSAQHVGWDASWTACFTKILGHVMKLDANANGRWDAFDEIGRRITMRVIPRLIGALEADGRSVKPCLIHADLWEGNTGMSVETGDIYIFDAASLYAHNEMEIGD</sequence>
<dbReference type="PANTHER" id="PTHR12149:SF8">
    <property type="entry name" value="PROTEIN-RIBULOSAMINE 3-KINASE"/>
    <property type="match status" value="1"/>
</dbReference>
<dbReference type="EMBL" id="LAQI01000014">
    <property type="protein sequence ID" value="KKY28033.1"/>
    <property type="molecule type" value="Genomic_DNA"/>
</dbReference>
<dbReference type="Gene3D" id="3.40.30.10">
    <property type="entry name" value="Glutaredoxin"/>
    <property type="match status" value="1"/>
</dbReference>